<gene>
    <name evidence="10" type="ORF">H4R18_000971</name>
</gene>
<dbReference type="InterPro" id="IPR015797">
    <property type="entry name" value="NUDIX_hydrolase-like_dom_sf"/>
</dbReference>
<protein>
    <recommendedName>
        <fullName evidence="7">Large ribosomal subunit protein mL46</fullName>
    </recommendedName>
</protein>
<evidence type="ECO:0000256" key="5">
    <source>
        <dbReference type="ARBA" id="ARBA00023128"/>
    </source>
</evidence>
<dbReference type="GO" id="GO:0003735">
    <property type="term" value="F:structural constituent of ribosome"/>
    <property type="evidence" value="ECO:0007669"/>
    <property type="project" value="InterPro"/>
</dbReference>
<dbReference type="GO" id="GO:0005762">
    <property type="term" value="C:mitochondrial large ribosomal subunit"/>
    <property type="evidence" value="ECO:0007669"/>
    <property type="project" value="TreeGrafter"/>
</dbReference>
<evidence type="ECO:0000313" key="11">
    <source>
        <dbReference type="Proteomes" id="UP001140217"/>
    </source>
</evidence>
<dbReference type="Gene3D" id="3.90.79.10">
    <property type="entry name" value="Nucleoside Triphosphate Pyrophosphohydrolase"/>
    <property type="match status" value="1"/>
</dbReference>
<evidence type="ECO:0000256" key="8">
    <source>
        <dbReference type="SAM" id="MobiDB-lite"/>
    </source>
</evidence>
<dbReference type="EMBL" id="JANBUL010000022">
    <property type="protein sequence ID" value="KAJ2784680.1"/>
    <property type="molecule type" value="Genomic_DNA"/>
</dbReference>
<evidence type="ECO:0000256" key="1">
    <source>
        <dbReference type="ARBA" id="ARBA00004173"/>
    </source>
</evidence>
<keyword evidence="6" id="KW-0687">Ribonucleoprotein</keyword>
<dbReference type="AlphaFoldDB" id="A0A9W8LKX5"/>
<dbReference type="Pfam" id="PF11788">
    <property type="entry name" value="MRP-L46"/>
    <property type="match status" value="1"/>
</dbReference>
<dbReference type="SUPFAM" id="SSF55811">
    <property type="entry name" value="Nudix"/>
    <property type="match status" value="1"/>
</dbReference>
<dbReference type="InterPro" id="IPR033650">
    <property type="entry name" value="Ribosomal_mL46_NUDIX"/>
</dbReference>
<dbReference type="InterPro" id="IPR040008">
    <property type="entry name" value="Ribosomal_mL46"/>
</dbReference>
<proteinExistence type="inferred from homology"/>
<keyword evidence="5" id="KW-0496">Mitochondrion</keyword>
<feature type="region of interest" description="Disordered" evidence="8">
    <location>
        <begin position="99"/>
        <end position="128"/>
    </location>
</feature>
<accession>A0A9W8LKX5</accession>
<comment type="similarity">
    <text evidence="2">Belongs to the mitochondrion-specific ribosomal protein mL46 family.</text>
</comment>
<dbReference type="PANTHER" id="PTHR13124:SF12">
    <property type="entry name" value="LARGE RIBOSOMAL SUBUNIT PROTEIN ML46"/>
    <property type="match status" value="1"/>
</dbReference>
<evidence type="ECO:0000259" key="9">
    <source>
        <dbReference type="Pfam" id="PF11788"/>
    </source>
</evidence>
<evidence type="ECO:0000256" key="2">
    <source>
        <dbReference type="ARBA" id="ARBA00009070"/>
    </source>
</evidence>
<feature type="domain" description="Large ribosomal subunit protein mL46 N-terminal" evidence="9">
    <location>
        <begin position="28"/>
        <end position="138"/>
    </location>
</feature>
<dbReference type="InterPro" id="IPR021757">
    <property type="entry name" value="Ribosomal_mL46_N"/>
</dbReference>
<dbReference type="PANTHER" id="PTHR13124">
    <property type="entry name" value="39S RIBOSOMAL PROTEIN L46, MITOCHONDRIAL PRECURSOR-RELATED"/>
    <property type="match status" value="1"/>
</dbReference>
<sequence>MLRRGLPSRLARGARLLSTTRVAAAGAAVRAAVILQRDPIVLQQSKGFEAAADGYFGWLEYMSAEQFPREFFFKKGSSAEKKWLELEDARAAEWYFDPASKPQDKAAPGGSADAEPGKEAESGGERLIAVQPRETAADAAGDVRSLERRLDRTLYLVVKDEAGQWAFPHGEVQGEELLHEAARRALKEACGGQMSVWTVGRGPVGHCKAGGRTTFFVKGHILAGQARPVQPLASDFKWIAREEMESVLPAEYWAAVKSVLSTV</sequence>
<name>A0A9W8LKX5_9FUNG</name>
<feature type="compositionally biased region" description="Basic and acidic residues" evidence="8">
    <location>
        <begin position="115"/>
        <end position="124"/>
    </location>
</feature>
<comment type="caution">
    <text evidence="10">The sequence shown here is derived from an EMBL/GenBank/DDBJ whole genome shotgun (WGS) entry which is preliminary data.</text>
</comment>
<dbReference type="Proteomes" id="UP001140217">
    <property type="component" value="Unassembled WGS sequence"/>
</dbReference>
<keyword evidence="4" id="KW-0689">Ribosomal protein</keyword>
<dbReference type="OrthoDB" id="414075at2759"/>
<organism evidence="10 11">
    <name type="scientific">Coemansia javaensis</name>
    <dbReference type="NCBI Taxonomy" id="2761396"/>
    <lineage>
        <taxon>Eukaryota</taxon>
        <taxon>Fungi</taxon>
        <taxon>Fungi incertae sedis</taxon>
        <taxon>Zoopagomycota</taxon>
        <taxon>Kickxellomycotina</taxon>
        <taxon>Kickxellomycetes</taxon>
        <taxon>Kickxellales</taxon>
        <taxon>Kickxellaceae</taxon>
        <taxon>Coemansia</taxon>
    </lineage>
</organism>
<dbReference type="CDD" id="cd04661">
    <property type="entry name" value="NUDIX_MRP_L46"/>
    <property type="match status" value="1"/>
</dbReference>
<evidence type="ECO:0000256" key="3">
    <source>
        <dbReference type="ARBA" id="ARBA00022946"/>
    </source>
</evidence>
<keyword evidence="3" id="KW-0809">Transit peptide</keyword>
<evidence type="ECO:0000256" key="6">
    <source>
        <dbReference type="ARBA" id="ARBA00023274"/>
    </source>
</evidence>
<evidence type="ECO:0000256" key="7">
    <source>
        <dbReference type="ARBA" id="ARBA00035190"/>
    </source>
</evidence>
<reference evidence="10" key="1">
    <citation type="submission" date="2022-07" db="EMBL/GenBank/DDBJ databases">
        <title>Phylogenomic reconstructions and comparative analyses of Kickxellomycotina fungi.</title>
        <authorList>
            <person name="Reynolds N.K."/>
            <person name="Stajich J.E."/>
            <person name="Barry K."/>
            <person name="Grigoriev I.V."/>
            <person name="Crous P."/>
            <person name="Smith M.E."/>
        </authorList>
    </citation>
    <scope>NUCLEOTIDE SEQUENCE</scope>
    <source>
        <strain evidence="10">NBRC 105414</strain>
    </source>
</reference>
<comment type="subcellular location">
    <subcellularLocation>
        <location evidence="1">Mitochondrion</location>
    </subcellularLocation>
</comment>
<evidence type="ECO:0000256" key="4">
    <source>
        <dbReference type="ARBA" id="ARBA00022980"/>
    </source>
</evidence>
<keyword evidence="11" id="KW-1185">Reference proteome</keyword>
<evidence type="ECO:0000313" key="10">
    <source>
        <dbReference type="EMBL" id="KAJ2784680.1"/>
    </source>
</evidence>